<keyword evidence="9" id="KW-1185">Reference proteome</keyword>
<dbReference type="PROSITE" id="PS50893">
    <property type="entry name" value="ABC_TRANSPORTER_2"/>
    <property type="match status" value="1"/>
</dbReference>
<feature type="domain" description="ABC transporter" evidence="5">
    <location>
        <begin position="6"/>
        <end position="247"/>
    </location>
</feature>
<dbReference type="InterPro" id="IPR051120">
    <property type="entry name" value="ABC_AA/LPS_Transport"/>
</dbReference>
<dbReference type="InterPro" id="IPR017871">
    <property type="entry name" value="ABC_transporter-like_CS"/>
</dbReference>
<dbReference type="Pfam" id="PF00005">
    <property type="entry name" value="ABC_tran"/>
    <property type="match status" value="1"/>
</dbReference>
<dbReference type="InterPro" id="IPR027417">
    <property type="entry name" value="P-loop_NTPase"/>
</dbReference>
<dbReference type="Gene3D" id="3.40.50.300">
    <property type="entry name" value="P-loop containing nucleotide triphosphate hydrolases"/>
    <property type="match status" value="1"/>
</dbReference>
<evidence type="ECO:0000313" key="6">
    <source>
        <dbReference type="EMBL" id="GLI23023.1"/>
    </source>
</evidence>
<dbReference type="GO" id="GO:0005524">
    <property type="term" value="F:ATP binding"/>
    <property type="evidence" value="ECO:0007669"/>
    <property type="project" value="UniProtKB-KW"/>
</dbReference>
<accession>A0A9W6CII6</accession>
<keyword evidence="4 6" id="KW-0067">ATP-binding</keyword>
<comment type="caution">
    <text evidence="6">The sequence shown here is derived from an EMBL/GenBank/DDBJ whole genome shotgun (WGS) entry which is preliminary data.</text>
</comment>
<evidence type="ECO:0000256" key="4">
    <source>
        <dbReference type="ARBA" id="ARBA00022840"/>
    </source>
</evidence>
<dbReference type="InterPro" id="IPR003593">
    <property type="entry name" value="AAA+_ATPase"/>
</dbReference>
<dbReference type="GO" id="GO:0016887">
    <property type="term" value="F:ATP hydrolysis activity"/>
    <property type="evidence" value="ECO:0007669"/>
    <property type="project" value="InterPro"/>
</dbReference>
<name>A0A9W6CII6_XANFL</name>
<dbReference type="EMBL" id="JAVDPY010000004">
    <property type="protein sequence ID" value="MDR6334303.1"/>
    <property type="molecule type" value="Genomic_DNA"/>
</dbReference>
<evidence type="ECO:0000256" key="1">
    <source>
        <dbReference type="ARBA" id="ARBA00005417"/>
    </source>
</evidence>
<reference evidence="6" key="1">
    <citation type="submission" date="2022-12" db="EMBL/GenBank/DDBJ databases">
        <title>Reference genome sequencing for broad-spectrum identification of bacterial and archaeal isolates by mass spectrometry.</title>
        <authorList>
            <person name="Sekiguchi Y."/>
            <person name="Tourlousse D.M."/>
        </authorList>
    </citation>
    <scope>NUCLEOTIDE SEQUENCE</scope>
    <source>
        <strain evidence="6">301</strain>
    </source>
</reference>
<evidence type="ECO:0000259" key="5">
    <source>
        <dbReference type="PROSITE" id="PS50893"/>
    </source>
</evidence>
<dbReference type="PANTHER" id="PTHR45772:SF2">
    <property type="entry name" value="ABC TRANSPORTER ATP-BINDING PROTEIN"/>
    <property type="match status" value="1"/>
</dbReference>
<dbReference type="SMART" id="SM00382">
    <property type="entry name" value="AAA"/>
    <property type="match status" value="1"/>
</dbReference>
<dbReference type="Proteomes" id="UP001245370">
    <property type="component" value="Unassembled WGS sequence"/>
</dbReference>
<reference evidence="7 9" key="2">
    <citation type="submission" date="2023-07" db="EMBL/GenBank/DDBJ databases">
        <title>Genomic Encyclopedia of Type Strains, Phase IV (KMG-IV): sequencing the most valuable type-strain genomes for metagenomic binning, comparative biology and taxonomic classification.</title>
        <authorList>
            <person name="Goeker M."/>
        </authorList>
    </citation>
    <scope>NUCLEOTIDE SEQUENCE [LARGE SCALE GENOMIC DNA]</scope>
    <source>
        <strain evidence="7 9">DSM 338</strain>
    </source>
</reference>
<proteinExistence type="inferred from homology"/>
<evidence type="ECO:0000313" key="7">
    <source>
        <dbReference type="EMBL" id="MDR6334303.1"/>
    </source>
</evidence>
<dbReference type="SUPFAM" id="SSF52540">
    <property type="entry name" value="P-loop containing nucleoside triphosphate hydrolases"/>
    <property type="match status" value="1"/>
</dbReference>
<protein>
    <submittedName>
        <fullName evidence="6">ABC transporter ATP-binding protein</fullName>
    </submittedName>
    <submittedName>
        <fullName evidence="7">Branched-chain amino acid transport system ATP-binding protein</fullName>
    </submittedName>
</protein>
<dbReference type="Pfam" id="PF12399">
    <property type="entry name" value="BCA_ABC_TP_C"/>
    <property type="match status" value="1"/>
</dbReference>
<evidence type="ECO:0000256" key="3">
    <source>
        <dbReference type="ARBA" id="ARBA00022741"/>
    </source>
</evidence>
<dbReference type="EMBL" id="BSDO01000003">
    <property type="protein sequence ID" value="GLI23023.1"/>
    <property type="molecule type" value="Genomic_DNA"/>
</dbReference>
<evidence type="ECO:0000313" key="8">
    <source>
        <dbReference type="Proteomes" id="UP001144397"/>
    </source>
</evidence>
<evidence type="ECO:0000256" key="2">
    <source>
        <dbReference type="ARBA" id="ARBA00022448"/>
    </source>
</evidence>
<organism evidence="6 8">
    <name type="scientific">Xanthobacter flavus</name>
    <dbReference type="NCBI Taxonomy" id="281"/>
    <lineage>
        <taxon>Bacteria</taxon>
        <taxon>Pseudomonadati</taxon>
        <taxon>Pseudomonadota</taxon>
        <taxon>Alphaproteobacteria</taxon>
        <taxon>Hyphomicrobiales</taxon>
        <taxon>Xanthobacteraceae</taxon>
        <taxon>Xanthobacter</taxon>
    </lineage>
</organism>
<sequence length="249" mass="25910">MAEALLDISGLAKAYGALHVTAGVDLAVRPGEIHALIGPNGAGKTTLVGQIAGEVMPDAGTISFDGADITRLPVHRRARLGLARAFQITSIFPRFTALEHAALAVMAARGRTFRMLRPAASDRAAREEAARLLDEVGLGARAGVAAAALSHGEKRALELAMALAARPRLMLLDEPMAGTGPAESAAMVALLTRLKGRCAILLVEHDMDAVFRLADRISVLVNGRIIACGTPDAVRADAAVRAAYLGDGE</sequence>
<gene>
    <name evidence="7" type="ORF">GGQ86_002779</name>
    <name evidence="6" type="ORF">XFLAVUS301_26970</name>
</gene>
<dbReference type="Proteomes" id="UP001144397">
    <property type="component" value="Unassembled WGS sequence"/>
</dbReference>
<dbReference type="GO" id="GO:0005886">
    <property type="term" value="C:plasma membrane"/>
    <property type="evidence" value="ECO:0007669"/>
    <property type="project" value="TreeGrafter"/>
</dbReference>
<dbReference type="CDD" id="cd03219">
    <property type="entry name" value="ABC_Mj1267_LivG_branched"/>
    <property type="match status" value="1"/>
</dbReference>
<dbReference type="AlphaFoldDB" id="A0A9W6CII6"/>
<keyword evidence="3" id="KW-0547">Nucleotide-binding</keyword>
<dbReference type="RefSeq" id="WP_281807926.1">
    <property type="nucleotide sequence ID" value="NZ_BSDO01000003.1"/>
</dbReference>
<dbReference type="InterPro" id="IPR003439">
    <property type="entry name" value="ABC_transporter-like_ATP-bd"/>
</dbReference>
<evidence type="ECO:0000313" key="9">
    <source>
        <dbReference type="Proteomes" id="UP001245370"/>
    </source>
</evidence>
<dbReference type="PROSITE" id="PS00211">
    <property type="entry name" value="ABC_TRANSPORTER_1"/>
    <property type="match status" value="1"/>
</dbReference>
<comment type="similarity">
    <text evidence="1">Belongs to the ABC transporter superfamily.</text>
</comment>
<dbReference type="PANTHER" id="PTHR45772">
    <property type="entry name" value="CONSERVED COMPONENT OF ABC TRANSPORTER FOR NATURAL AMINO ACIDS-RELATED"/>
    <property type="match status" value="1"/>
</dbReference>
<dbReference type="GeneID" id="95763478"/>
<dbReference type="InterPro" id="IPR032823">
    <property type="entry name" value="BCA_ABC_TP_C"/>
</dbReference>
<keyword evidence="2" id="KW-0813">Transport</keyword>